<proteinExistence type="predicted"/>
<evidence type="ECO:0000256" key="1">
    <source>
        <dbReference type="SAM" id="MobiDB-lite"/>
    </source>
</evidence>
<sequence length="405" mass="44217">MHRSNPGPHDKPPSDLPPGDISDLAHLLRSPPPVPRSPAPAYTALPYRDVEFHLAPLIHGRPGDIELETTDGKRFLVHRKILEQETVFFHIYYGFVPVWRLAAPHIGPPHPNLPGSPPPPHPSAAIAALNNLLCLPKYIASHLRSGPTATTNSDSTHETSPLLAPSWGGEPMSYDEQPPTPPPKDISAPTPTTNPYTWIVPESSAVLASFLSLIYPRGTFSSTLSQALPTLEITGRVIRAAMGYQSSKALNIARDRLSAFILAEPVDTYAMACFFKFADLARLASRHAVAVPTDQWTSDARGLMGRSGVKNLTDLRGLRLAGLRGILNRRIECDAHSDDCVRRGMMEEVWRLKVESLKAELQPESDLLELLEIDLRGGHCGGCLVLLGQTIQQCLLAAKDLPTTI</sequence>
<evidence type="ECO:0000313" key="2">
    <source>
        <dbReference type="EMBL" id="KAK1924857.1"/>
    </source>
</evidence>
<evidence type="ECO:0008006" key="4">
    <source>
        <dbReference type="Google" id="ProtNLM"/>
    </source>
</evidence>
<dbReference type="Proteomes" id="UP001182556">
    <property type="component" value="Unassembled WGS sequence"/>
</dbReference>
<keyword evidence="3" id="KW-1185">Reference proteome</keyword>
<accession>A0AAD9FRH4</accession>
<name>A0AAD9FRH4_PAPLA</name>
<dbReference type="AlphaFoldDB" id="A0AAD9FRH4"/>
<dbReference type="EMBL" id="JAODAN010000004">
    <property type="protein sequence ID" value="KAK1924857.1"/>
    <property type="molecule type" value="Genomic_DNA"/>
</dbReference>
<comment type="caution">
    <text evidence="2">The sequence shown here is derived from an EMBL/GenBank/DDBJ whole genome shotgun (WGS) entry which is preliminary data.</text>
</comment>
<gene>
    <name evidence="2" type="ORF">DB88DRAFT_240428</name>
</gene>
<protein>
    <recommendedName>
        <fullName evidence="4">BTB domain-containing protein</fullName>
    </recommendedName>
</protein>
<feature type="region of interest" description="Disordered" evidence="1">
    <location>
        <begin position="146"/>
        <end position="190"/>
    </location>
</feature>
<evidence type="ECO:0000313" key="3">
    <source>
        <dbReference type="Proteomes" id="UP001182556"/>
    </source>
</evidence>
<feature type="region of interest" description="Disordered" evidence="1">
    <location>
        <begin position="1"/>
        <end position="40"/>
    </location>
</feature>
<organism evidence="2 3">
    <name type="scientific">Papiliotrema laurentii</name>
    <name type="common">Cryptococcus laurentii</name>
    <dbReference type="NCBI Taxonomy" id="5418"/>
    <lineage>
        <taxon>Eukaryota</taxon>
        <taxon>Fungi</taxon>
        <taxon>Dikarya</taxon>
        <taxon>Basidiomycota</taxon>
        <taxon>Agaricomycotina</taxon>
        <taxon>Tremellomycetes</taxon>
        <taxon>Tremellales</taxon>
        <taxon>Rhynchogastremaceae</taxon>
        <taxon>Papiliotrema</taxon>
    </lineage>
</organism>
<reference evidence="2" key="1">
    <citation type="submission" date="2023-02" db="EMBL/GenBank/DDBJ databases">
        <title>Identification and recombinant expression of a fungal hydrolase from Papiliotrema laurentii that hydrolyzes apple cutin and clears colloidal polyester polyurethane.</title>
        <authorList>
            <consortium name="DOE Joint Genome Institute"/>
            <person name="Roman V.A."/>
            <person name="Bojanowski C."/>
            <person name="Crable B.R."/>
            <person name="Wagner D.N."/>
            <person name="Hung C.S."/>
            <person name="Nadeau L.J."/>
            <person name="Schratz L."/>
            <person name="Haridas S."/>
            <person name="Pangilinan J."/>
            <person name="Lipzen A."/>
            <person name="Na H."/>
            <person name="Yan M."/>
            <person name="Ng V."/>
            <person name="Grigoriev I.V."/>
            <person name="Spatafora J.W."/>
            <person name="Barlow D."/>
            <person name="Biffinger J."/>
            <person name="Kelley-Loughnane N."/>
            <person name="Varaljay V.A."/>
            <person name="Crookes-Goodson W.J."/>
        </authorList>
    </citation>
    <scope>NUCLEOTIDE SEQUENCE</scope>
    <source>
        <strain evidence="2">5307AH</strain>
    </source>
</reference>